<proteinExistence type="predicted"/>
<dbReference type="InterPro" id="IPR039365">
    <property type="entry name" value="IS701-like"/>
</dbReference>
<protein>
    <submittedName>
        <fullName evidence="3">SRSO17 transposase</fullName>
    </submittedName>
</protein>
<dbReference type="Pfam" id="PF13546">
    <property type="entry name" value="DDE_5"/>
    <property type="match status" value="1"/>
</dbReference>
<dbReference type="InterPro" id="IPR012337">
    <property type="entry name" value="RNaseH-like_sf"/>
</dbReference>
<sequence>MLVVRAVCPPAAGPLEDYAACFDELFSRLAQRRGFREYLTGLLAPRDRNKTLTGLAGAEPVEGAQHAAVQRLQYFLSQSTWDADEVNRRRLELLVNAPVTAPHARGVIAIDDSGDRKDGTRTAHVGRQWLGRYGKTDNGIVTVTTVWADERVYYPLHAEAYTPASHFARKQADPGFRTKLQIAADLIDKALTAGVVCRAVVADSFYGEHDDLRGALRQSGLGFVMALKPSRGTWQYGADAHTPKDAARTVPWGGPEHPGGWQPVQRRFRDGHTETWWATDARLGWWGPDGHTRLVIATTDPATLPDKATWYLATNLARPGGPHDIPEAAHEPADLTEVVRLYGIRHWIEQSYKQVKDELGWADFQVRSATAIRRHQTLVNCAFSFCWNTWFDPPSTNDNVTTPAEPVPDDSGERGHHSRPHG</sequence>
<evidence type="ECO:0000313" key="3">
    <source>
        <dbReference type="EMBL" id="ROP31477.1"/>
    </source>
</evidence>
<dbReference type="PANTHER" id="PTHR33627">
    <property type="entry name" value="TRANSPOSASE"/>
    <property type="match status" value="1"/>
</dbReference>
<accession>A0A3N1GMJ8</accession>
<dbReference type="InterPro" id="IPR038721">
    <property type="entry name" value="IS701-like_DDE_dom"/>
</dbReference>
<dbReference type="Proteomes" id="UP000271683">
    <property type="component" value="Unassembled WGS sequence"/>
</dbReference>
<evidence type="ECO:0000259" key="2">
    <source>
        <dbReference type="Pfam" id="PF13546"/>
    </source>
</evidence>
<name>A0A3N1GMJ8_9ACTN</name>
<feature type="domain" description="Transposase IS701-like DDE" evidence="2">
    <location>
        <begin position="21"/>
        <end position="265"/>
    </location>
</feature>
<dbReference type="AlphaFoldDB" id="A0A3N1GMJ8"/>
<feature type="region of interest" description="Disordered" evidence="1">
    <location>
        <begin position="397"/>
        <end position="422"/>
    </location>
</feature>
<dbReference type="PANTHER" id="PTHR33627:SF1">
    <property type="entry name" value="TRANSPOSASE"/>
    <property type="match status" value="1"/>
</dbReference>
<evidence type="ECO:0000313" key="4">
    <source>
        <dbReference type="Proteomes" id="UP000271683"/>
    </source>
</evidence>
<dbReference type="EMBL" id="RJKL01000001">
    <property type="protein sequence ID" value="ROP31477.1"/>
    <property type="molecule type" value="Genomic_DNA"/>
</dbReference>
<gene>
    <name evidence="3" type="ORF">EDD30_4386</name>
</gene>
<dbReference type="SUPFAM" id="SSF53098">
    <property type="entry name" value="Ribonuclease H-like"/>
    <property type="match status" value="1"/>
</dbReference>
<comment type="caution">
    <text evidence="3">The sequence shown here is derived from an EMBL/GenBank/DDBJ whole genome shotgun (WGS) entry which is preliminary data.</text>
</comment>
<organism evidence="3 4">
    <name type="scientific">Couchioplanes caeruleus</name>
    <dbReference type="NCBI Taxonomy" id="56438"/>
    <lineage>
        <taxon>Bacteria</taxon>
        <taxon>Bacillati</taxon>
        <taxon>Actinomycetota</taxon>
        <taxon>Actinomycetes</taxon>
        <taxon>Micromonosporales</taxon>
        <taxon>Micromonosporaceae</taxon>
        <taxon>Couchioplanes</taxon>
    </lineage>
</organism>
<dbReference type="NCBIfam" id="NF033540">
    <property type="entry name" value="transpos_IS701"/>
    <property type="match status" value="1"/>
</dbReference>
<evidence type="ECO:0000256" key="1">
    <source>
        <dbReference type="SAM" id="MobiDB-lite"/>
    </source>
</evidence>
<reference evidence="3 4" key="1">
    <citation type="submission" date="2018-11" db="EMBL/GenBank/DDBJ databases">
        <title>Sequencing the genomes of 1000 actinobacteria strains.</title>
        <authorList>
            <person name="Klenk H.-P."/>
        </authorList>
    </citation>
    <scope>NUCLEOTIDE SEQUENCE [LARGE SCALE GENOMIC DNA]</scope>
    <source>
        <strain evidence="3 4">DSM 43634</strain>
    </source>
</reference>